<dbReference type="GO" id="GO:0006412">
    <property type="term" value="P:translation"/>
    <property type="evidence" value="ECO:0007669"/>
    <property type="project" value="InterPro"/>
</dbReference>
<protein>
    <submittedName>
        <fullName evidence="7">Ribosomal protein S13/S18-domain-containing protein</fullName>
    </submittedName>
</protein>
<feature type="compositionally biased region" description="Basic and acidic residues" evidence="6">
    <location>
        <begin position="1"/>
        <end position="29"/>
    </location>
</feature>
<organism evidence="7 8">
    <name type="scientific">Olpidium bornovanus</name>
    <dbReference type="NCBI Taxonomy" id="278681"/>
    <lineage>
        <taxon>Eukaryota</taxon>
        <taxon>Fungi</taxon>
        <taxon>Fungi incertae sedis</taxon>
        <taxon>Olpidiomycota</taxon>
        <taxon>Olpidiomycotina</taxon>
        <taxon>Olpidiomycetes</taxon>
        <taxon>Olpidiales</taxon>
        <taxon>Olpidiaceae</taxon>
        <taxon>Olpidium</taxon>
    </lineage>
</organism>
<dbReference type="Pfam" id="PF00416">
    <property type="entry name" value="Ribosomal_S13"/>
    <property type="match status" value="1"/>
</dbReference>
<dbReference type="OrthoDB" id="1702480at2759"/>
<evidence type="ECO:0000256" key="5">
    <source>
        <dbReference type="ARBA" id="ARBA00023274"/>
    </source>
</evidence>
<dbReference type="PROSITE" id="PS00646">
    <property type="entry name" value="RIBOSOMAL_S13_1"/>
    <property type="match status" value="1"/>
</dbReference>
<dbReference type="SUPFAM" id="SSF46946">
    <property type="entry name" value="S13-like H2TH domain"/>
    <property type="match status" value="1"/>
</dbReference>
<dbReference type="Gene3D" id="1.10.8.50">
    <property type="match status" value="2"/>
</dbReference>
<evidence type="ECO:0000256" key="4">
    <source>
        <dbReference type="ARBA" id="ARBA00022980"/>
    </source>
</evidence>
<reference evidence="7 8" key="1">
    <citation type="journal article" name="Sci. Rep.">
        <title>Genome-scale phylogenetic analyses confirm Olpidium as the closest living zoosporic fungus to the non-flagellated, terrestrial fungi.</title>
        <authorList>
            <person name="Chang Y."/>
            <person name="Rochon D."/>
            <person name="Sekimoto S."/>
            <person name="Wang Y."/>
            <person name="Chovatia M."/>
            <person name="Sandor L."/>
            <person name="Salamov A."/>
            <person name="Grigoriev I.V."/>
            <person name="Stajich J.E."/>
            <person name="Spatafora J.W."/>
        </authorList>
    </citation>
    <scope>NUCLEOTIDE SEQUENCE [LARGE SCALE GENOMIC DNA]</scope>
    <source>
        <strain evidence="7">S191</strain>
    </source>
</reference>
<dbReference type="Gene3D" id="4.10.910.10">
    <property type="entry name" value="30s ribosomal protein s13, domain 2"/>
    <property type="match status" value="1"/>
</dbReference>
<proteinExistence type="inferred from homology"/>
<keyword evidence="3" id="KW-0963">Cytoplasm</keyword>
<dbReference type="InterPro" id="IPR027437">
    <property type="entry name" value="Rbsml_uS13_C"/>
</dbReference>
<dbReference type="GO" id="GO:0005829">
    <property type="term" value="C:cytosol"/>
    <property type="evidence" value="ECO:0007669"/>
    <property type="project" value="TreeGrafter"/>
</dbReference>
<dbReference type="PANTHER" id="PTHR10871">
    <property type="entry name" value="30S RIBOSOMAL PROTEIN S13/40S RIBOSOMAL PROTEIN S18"/>
    <property type="match status" value="1"/>
</dbReference>
<accession>A0A8H7ZY02</accession>
<dbReference type="FunFam" id="1.10.8.50:FF:000002">
    <property type="entry name" value="40S ribosomal protein S18"/>
    <property type="match status" value="1"/>
</dbReference>
<dbReference type="AlphaFoldDB" id="A0A8H7ZY02"/>
<dbReference type="InterPro" id="IPR010979">
    <property type="entry name" value="Ribosomal_uS13-like_H2TH"/>
</dbReference>
<dbReference type="InterPro" id="IPR001892">
    <property type="entry name" value="Ribosomal_uS13"/>
</dbReference>
<evidence type="ECO:0000256" key="2">
    <source>
        <dbReference type="ARBA" id="ARBA00008080"/>
    </source>
</evidence>
<comment type="caution">
    <text evidence="7">The sequence shown here is derived from an EMBL/GenBank/DDBJ whole genome shotgun (WGS) entry which is preliminary data.</text>
</comment>
<dbReference type="InterPro" id="IPR018269">
    <property type="entry name" value="Ribosomal_uS13_CS"/>
</dbReference>
<dbReference type="GO" id="GO:0003735">
    <property type="term" value="F:structural constituent of ribosome"/>
    <property type="evidence" value="ECO:0007669"/>
    <property type="project" value="InterPro"/>
</dbReference>
<evidence type="ECO:0000256" key="3">
    <source>
        <dbReference type="ARBA" id="ARBA00022490"/>
    </source>
</evidence>
<name>A0A8H7ZY02_9FUNG</name>
<sequence>EKGEREGRDGRGREATGVEEKQREGEEKRTRRPRAGRSAFVPEVRRRHNRTRQSYFPRGLAPTRGGPVRANSGEDRGNRPPLFVLCFRVKYQRRAADAPQTPPPLPPSRPRDPVLHPFPPHTHTRARARATCRMQFQHILRLLNTNIDGKEKVMYALTSIKGVGRRYANLVCKKADAEKKEREPGIYACMRLSGKAGELSNDELERLVTIIQNPRQFKIPEWFLNRQKDIKTGQYSQLLANGLDNMLREDLERLKKIRAHRGLRHYWGLRVRGQHTKTTGRKGAPPPPFFPPVSWSMRQFDRADLRTFRRPLISNRCRKLAFPFSPFFVLA</sequence>
<dbReference type="EMBL" id="JAEFCI010004269">
    <property type="protein sequence ID" value="KAG5461058.1"/>
    <property type="molecule type" value="Genomic_DNA"/>
</dbReference>
<dbReference type="PROSITE" id="PS50159">
    <property type="entry name" value="RIBOSOMAL_S13_2"/>
    <property type="match status" value="1"/>
</dbReference>
<dbReference type="FunFam" id="4.10.910.10:FF:000002">
    <property type="entry name" value="40S ribosomal protein S18"/>
    <property type="match status" value="1"/>
</dbReference>
<comment type="subcellular location">
    <subcellularLocation>
        <location evidence="1">Cytoplasm</location>
    </subcellularLocation>
</comment>
<keyword evidence="5" id="KW-0687">Ribonucleoprotein</keyword>
<dbReference type="HAMAP" id="MF_01315">
    <property type="entry name" value="Ribosomal_uS13"/>
    <property type="match status" value="1"/>
</dbReference>
<dbReference type="GO" id="GO:0003723">
    <property type="term" value="F:RNA binding"/>
    <property type="evidence" value="ECO:0007669"/>
    <property type="project" value="InterPro"/>
</dbReference>
<feature type="non-terminal residue" evidence="7">
    <location>
        <position position="1"/>
    </location>
</feature>
<dbReference type="GO" id="GO:0015935">
    <property type="term" value="C:small ribosomal subunit"/>
    <property type="evidence" value="ECO:0007669"/>
    <property type="project" value="TreeGrafter"/>
</dbReference>
<dbReference type="Proteomes" id="UP000673691">
    <property type="component" value="Unassembled WGS sequence"/>
</dbReference>
<dbReference type="PANTHER" id="PTHR10871:SF3">
    <property type="entry name" value="SMALL RIBOSOMAL SUBUNIT PROTEIN US13"/>
    <property type="match status" value="1"/>
</dbReference>
<keyword evidence="4 7" id="KW-0689">Ribosomal protein</keyword>
<keyword evidence="8" id="KW-1185">Reference proteome</keyword>
<gene>
    <name evidence="7" type="ORF">BJ554DRAFT_6808</name>
</gene>
<evidence type="ECO:0000256" key="1">
    <source>
        <dbReference type="ARBA" id="ARBA00004496"/>
    </source>
</evidence>
<evidence type="ECO:0000313" key="7">
    <source>
        <dbReference type="EMBL" id="KAG5461058.1"/>
    </source>
</evidence>
<feature type="region of interest" description="Disordered" evidence="6">
    <location>
        <begin position="1"/>
        <end position="79"/>
    </location>
</feature>
<evidence type="ECO:0000256" key="6">
    <source>
        <dbReference type="SAM" id="MobiDB-lite"/>
    </source>
</evidence>
<evidence type="ECO:0000313" key="8">
    <source>
        <dbReference type="Proteomes" id="UP000673691"/>
    </source>
</evidence>
<comment type="similarity">
    <text evidence="2">Belongs to the universal ribosomal protein uS13 family.</text>
</comment>